<evidence type="ECO:0000256" key="1">
    <source>
        <dbReference type="SAM" id="MobiDB-lite"/>
    </source>
</evidence>
<keyword evidence="2" id="KW-1133">Transmembrane helix</keyword>
<sequence length="444" mass="48852">MTDRTSFTNVPIGDHLNDPDGERAPSADSDPALRAMNYGPSYSDLFISRQNSNAQSYHKNNTRTPPRKVVALAIAPGPYTLHWHTVAHAMIYQHIGVVHGVTNHPQGTTNEQGSDLVLPDAIQRAESFTSYTLPYSHMKGFDGYANTTVGLNEGTNPWMTAGVTSNPLETVSFKDSTTLLIAFAIMRTTDDFIKNRTGWEDSQPSATECVIQYCVNAYKTSSNDAYAAQTNHTLDPGTQDVYRTDLQLRVSEDPALGITTNMAGGFNISQAAVLSKIHFLLTWATPESISSVNNVIAYPDTNGIYTPNMPTVIEALWTSPNLSKTFDDVARSMTLDIREYSSVPKYGTLQQWVIQIKVEWSFITLPVIAVLGGCLYLFLTLMETRHLRLPVWKESAIATLAYGLPEDSQALLRDASAAGEIHAVSKHMMLSFQDDGHGLRLNAV</sequence>
<dbReference type="Proteomes" id="UP000799772">
    <property type="component" value="Unassembled WGS sequence"/>
</dbReference>
<dbReference type="EMBL" id="ML978126">
    <property type="protein sequence ID" value="KAF2098853.1"/>
    <property type="molecule type" value="Genomic_DNA"/>
</dbReference>
<organism evidence="3 4">
    <name type="scientific">Rhizodiscina lignyota</name>
    <dbReference type="NCBI Taxonomy" id="1504668"/>
    <lineage>
        <taxon>Eukaryota</taxon>
        <taxon>Fungi</taxon>
        <taxon>Dikarya</taxon>
        <taxon>Ascomycota</taxon>
        <taxon>Pezizomycotina</taxon>
        <taxon>Dothideomycetes</taxon>
        <taxon>Pleosporomycetidae</taxon>
        <taxon>Aulographales</taxon>
        <taxon>Rhizodiscinaceae</taxon>
        <taxon>Rhizodiscina</taxon>
    </lineage>
</organism>
<feature type="compositionally biased region" description="Basic and acidic residues" evidence="1">
    <location>
        <begin position="15"/>
        <end position="25"/>
    </location>
</feature>
<keyword evidence="4" id="KW-1185">Reference proteome</keyword>
<name>A0A9P4IF43_9PEZI</name>
<dbReference type="PANTHER" id="PTHR35394">
    <property type="entry name" value="DUF3176 DOMAIN-CONTAINING PROTEIN"/>
    <property type="match status" value="1"/>
</dbReference>
<protein>
    <submittedName>
        <fullName evidence="3">Uncharacterized protein</fullName>
    </submittedName>
</protein>
<accession>A0A9P4IF43</accession>
<keyword evidence="2" id="KW-0472">Membrane</keyword>
<evidence type="ECO:0000313" key="4">
    <source>
        <dbReference type="Proteomes" id="UP000799772"/>
    </source>
</evidence>
<evidence type="ECO:0000313" key="3">
    <source>
        <dbReference type="EMBL" id="KAF2098853.1"/>
    </source>
</evidence>
<dbReference type="PANTHER" id="PTHR35394:SF5">
    <property type="entry name" value="DUF3176 DOMAIN-CONTAINING PROTEIN"/>
    <property type="match status" value="1"/>
</dbReference>
<keyword evidence="2" id="KW-0812">Transmembrane</keyword>
<comment type="caution">
    <text evidence="3">The sequence shown here is derived from an EMBL/GenBank/DDBJ whole genome shotgun (WGS) entry which is preliminary data.</text>
</comment>
<feature type="region of interest" description="Disordered" evidence="1">
    <location>
        <begin position="1"/>
        <end position="33"/>
    </location>
</feature>
<dbReference type="OrthoDB" id="5376804at2759"/>
<proteinExistence type="predicted"/>
<feature type="transmembrane region" description="Helical" evidence="2">
    <location>
        <begin position="360"/>
        <end position="379"/>
    </location>
</feature>
<dbReference type="AlphaFoldDB" id="A0A9P4IF43"/>
<evidence type="ECO:0000256" key="2">
    <source>
        <dbReference type="SAM" id="Phobius"/>
    </source>
</evidence>
<reference evidence="3" key="1">
    <citation type="journal article" date="2020" name="Stud. Mycol.">
        <title>101 Dothideomycetes genomes: a test case for predicting lifestyles and emergence of pathogens.</title>
        <authorList>
            <person name="Haridas S."/>
            <person name="Albert R."/>
            <person name="Binder M."/>
            <person name="Bloem J."/>
            <person name="Labutti K."/>
            <person name="Salamov A."/>
            <person name="Andreopoulos B."/>
            <person name="Baker S."/>
            <person name="Barry K."/>
            <person name="Bills G."/>
            <person name="Bluhm B."/>
            <person name="Cannon C."/>
            <person name="Castanera R."/>
            <person name="Culley D."/>
            <person name="Daum C."/>
            <person name="Ezra D."/>
            <person name="Gonzalez J."/>
            <person name="Henrissat B."/>
            <person name="Kuo A."/>
            <person name="Liang C."/>
            <person name="Lipzen A."/>
            <person name="Lutzoni F."/>
            <person name="Magnuson J."/>
            <person name="Mondo S."/>
            <person name="Nolan M."/>
            <person name="Ohm R."/>
            <person name="Pangilinan J."/>
            <person name="Park H.-J."/>
            <person name="Ramirez L."/>
            <person name="Alfaro M."/>
            <person name="Sun H."/>
            <person name="Tritt A."/>
            <person name="Yoshinaga Y."/>
            <person name="Zwiers L.-H."/>
            <person name="Turgeon B."/>
            <person name="Goodwin S."/>
            <person name="Spatafora J."/>
            <person name="Crous P."/>
            <person name="Grigoriev I."/>
        </authorList>
    </citation>
    <scope>NUCLEOTIDE SEQUENCE</scope>
    <source>
        <strain evidence="3">CBS 133067</strain>
    </source>
</reference>
<gene>
    <name evidence="3" type="ORF">NA57DRAFT_56491</name>
</gene>